<sequence length="711" mass="80435">MSDNVVSKFFPKKIVRNQEQIDIQIAKHHVILVQANAGAAKTTTLALRIGEALANNVSPEKILALTFTDAAREVMRSRLIELGVNYKIVNEIQILTFEEFSQKVLLSIEGEEVKQIAQTRNLKLFALQALDHVAQQYGQKFDFLQIETHNIAIAQFLEAQLRLKAMMVLDPYFDLDEIENVFSLWGVTPTEYLTAIEYERIRRGKKDSPLFRAEFDATYDLAQYLLAYPGIEQHLPDYRLVICDELHDLNEAAFCILSKLIATERRCYFVGAGDEHQVIHATLGASREFLETRFKAAFPALKHLPLTITYRHDPHLAYAMREFAGKSIESFVTKRTEIQLLNYGELSESASKTLIVALKKWEKDGNSLEGCAILLRNRDQSIEIENALRIAKIDYKTPAMASYLQWEEVLFLRGIMAIVLNDLSSIKSYEVRSGVLDALATFGDLRIPASELESGKYTVAKNPELIFDFFKKFIQDANALHIKLLASIIADIKQSGPDTNAADVLNDIVIRLNLQGIARRLFIRAYDASVVEKSIAGFIDVAKQSGLNLKDFAQLLNEAETFATRKREKDFVMLDTVANVKGREFEHVIIPSMESKVFPHLLSDAKDERNLFYVAATRTKSRLSLLMPEQESLRSPFIAAMNLDSFKAEANKALARNASRETSTVAGRQYLKVPFHEKDIAKGLGARFDMARKAWYVEAGTDIKPFSAWMK</sequence>
<evidence type="ECO:0000313" key="12">
    <source>
        <dbReference type="EMBL" id="MBC3860772.1"/>
    </source>
</evidence>
<dbReference type="InterPro" id="IPR000212">
    <property type="entry name" value="DNA_helicase_UvrD/REP"/>
</dbReference>
<accession>A0A923KHE8</accession>
<name>A0A923KHE8_9BURK</name>
<evidence type="ECO:0000256" key="10">
    <source>
        <dbReference type="PROSITE-ProRule" id="PRU00560"/>
    </source>
</evidence>
<keyword evidence="1 10" id="KW-0547">Nucleotide-binding</keyword>
<dbReference type="Pfam" id="PF00580">
    <property type="entry name" value="UvrD-helicase"/>
    <property type="match status" value="1"/>
</dbReference>
<evidence type="ECO:0000259" key="11">
    <source>
        <dbReference type="PROSITE" id="PS51198"/>
    </source>
</evidence>
<keyword evidence="4 10" id="KW-0067">ATP-binding</keyword>
<evidence type="ECO:0000256" key="5">
    <source>
        <dbReference type="ARBA" id="ARBA00023235"/>
    </source>
</evidence>
<evidence type="ECO:0000256" key="7">
    <source>
        <dbReference type="ARBA" id="ARBA00034808"/>
    </source>
</evidence>
<keyword evidence="13" id="KW-1185">Reference proteome</keyword>
<evidence type="ECO:0000256" key="1">
    <source>
        <dbReference type="ARBA" id="ARBA00022741"/>
    </source>
</evidence>
<evidence type="ECO:0000313" key="13">
    <source>
        <dbReference type="Proteomes" id="UP000634011"/>
    </source>
</evidence>
<dbReference type="RefSeq" id="WP_186910698.1">
    <property type="nucleotide sequence ID" value="NZ_JACOFV010000001.1"/>
</dbReference>
<evidence type="ECO:0000256" key="6">
    <source>
        <dbReference type="ARBA" id="ARBA00034617"/>
    </source>
</evidence>
<dbReference type="InterPro" id="IPR043764">
    <property type="entry name" value="DUF5710"/>
</dbReference>
<dbReference type="InterPro" id="IPR014016">
    <property type="entry name" value="UvrD-like_ATP-bd"/>
</dbReference>
<keyword evidence="3 10" id="KW-0347">Helicase</keyword>
<dbReference type="Proteomes" id="UP000634011">
    <property type="component" value="Unassembled WGS sequence"/>
</dbReference>
<dbReference type="GO" id="GO:0043138">
    <property type="term" value="F:3'-5' DNA helicase activity"/>
    <property type="evidence" value="ECO:0007669"/>
    <property type="project" value="UniProtKB-EC"/>
</dbReference>
<evidence type="ECO:0000256" key="2">
    <source>
        <dbReference type="ARBA" id="ARBA00022801"/>
    </source>
</evidence>
<comment type="caution">
    <text evidence="12">The sequence shown here is derived from an EMBL/GenBank/DDBJ whole genome shotgun (WGS) entry which is preliminary data.</text>
</comment>
<dbReference type="AlphaFoldDB" id="A0A923KHE8"/>
<dbReference type="EMBL" id="JACOFV010000001">
    <property type="protein sequence ID" value="MBC3860772.1"/>
    <property type="molecule type" value="Genomic_DNA"/>
</dbReference>
<keyword evidence="2 10" id="KW-0378">Hydrolase</keyword>
<keyword evidence="5" id="KW-0413">Isomerase</keyword>
<reference evidence="12" key="1">
    <citation type="submission" date="2020-08" db="EMBL/GenBank/DDBJ databases">
        <title>Novel species isolated from subtropical streams in China.</title>
        <authorList>
            <person name="Lu H."/>
        </authorList>
    </citation>
    <scope>NUCLEOTIDE SEQUENCE</scope>
    <source>
        <strain evidence="12">KACC 12607</strain>
    </source>
</reference>
<evidence type="ECO:0000256" key="9">
    <source>
        <dbReference type="ARBA" id="ARBA00048988"/>
    </source>
</evidence>
<dbReference type="GO" id="GO:0005524">
    <property type="term" value="F:ATP binding"/>
    <property type="evidence" value="ECO:0007669"/>
    <property type="project" value="UniProtKB-UniRule"/>
</dbReference>
<evidence type="ECO:0000256" key="8">
    <source>
        <dbReference type="ARBA" id="ARBA00034923"/>
    </source>
</evidence>
<protein>
    <recommendedName>
        <fullName evidence="7">DNA 3'-5' helicase</fullName>
        <ecNumber evidence="7">5.6.2.4</ecNumber>
    </recommendedName>
    <alternativeName>
        <fullName evidence="8">DNA 3'-5' helicase II</fullName>
    </alternativeName>
</protein>
<dbReference type="PROSITE" id="PS51198">
    <property type="entry name" value="UVRD_HELICASE_ATP_BIND"/>
    <property type="match status" value="1"/>
</dbReference>
<proteinExistence type="predicted"/>
<dbReference type="PANTHER" id="PTHR11070:SF2">
    <property type="entry name" value="ATP-DEPENDENT DNA HELICASE SRS2"/>
    <property type="match status" value="1"/>
</dbReference>
<dbReference type="EC" id="5.6.2.4" evidence="7"/>
<dbReference type="PANTHER" id="PTHR11070">
    <property type="entry name" value="UVRD / RECB / PCRA DNA HELICASE FAMILY MEMBER"/>
    <property type="match status" value="1"/>
</dbReference>
<comment type="catalytic activity">
    <reaction evidence="6">
        <text>Couples ATP hydrolysis with the unwinding of duplex DNA by translocating in the 3'-5' direction.</text>
        <dbReference type="EC" id="5.6.2.4"/>
    </reaction>
</comment>
<dbReference type="Gene3D" id="3.40.50.300">
    <property type="entry name" value="P-loop containing nucleotide triphosphate hydrolases"/>
    <property type="match status" value="3"/>
</dbReference>
<dbReference type="GO" id="GO:0000725">
    <property type="term" value="P:recombinational repair"/>
    <property type="evidence" value="ECO:0007669"/>
    <property type="project" value="TreeGrafter"/>
</dbReference>
<evidence type="ECO:0000256" key="4">
    <source>
        <dbReference type="ARBA" id="ARBA00022840"/>
    </source>
</evidence>
<dbReference type="InterPro" id="IPR014017">
    <property type="entry name" value="DNA_helicase_UvrD-like_C"/>
</dbReference>
<dbReference type="Pfam" id="PF13361">
    <property type="entry name" value="UvrD_C"/>
    <property type="match status" value="1"/>
</dbReference>
<gene>
    <name evidence="12" type="ORF">H8K32_01570</name>
</gene>
<dbReference type="Gene3D" id="1.10.486.10">
    <property type="entry name" value="PCRA, domain 4"/>
    <property type="match status" value="1"/>
</dbReference>
<dbReference type="Pfam" id="PF18974">
    <property type="entry name" value="DUF5710"/>
    <property type="match status" value="1"/>
</dbReference>
<dbReference type="GO" id="GO:0016787">
    <property type="term" value="F:hydrolase activity"/>
    <property type="evidence" value="ECO:0007669"/>
    <property type="project" value="UniProtKB-UniRule"/>
</dbReference>
<comment type="catalytic activity">
    <reaction evidence="9">
        <text>ATP + H2O = ADP + phosphate + H(+)</text>
        <dbReference type="Rhea" id="RHEA:13065"/>
        <dbReference type="ChEBI" id="CHEBI:15377"/>
        <dbReference type="ChEBI" id="CHEBI:15378"/>
        <dbReference type="ChEBI" id="CHEBI:30616"/>
        <dbReference type="ChEBI" id="CHEBI:43474"/>
        <dbReference type="ChEBI" id="CHEBI:456216"/>
        <dbReference type="EC" id="5.6.2.4"/>
    </reaction>
</comment>
<dbReference type="InterPro" id="IPR027417">
    <property type="entry name" value="P-loop_NTPase"/>
</dbReference>
<dbReference type="GO" id="GO:0003677">
    <property type="term" value="F:DNA binding"/>
    <property type="evidence" value="ECO:0007669"/>
    <property type="project" value="InterPro"/>
</dbReference>
<organism evidence="12 13">
    <name type="scientific">Undibacterium jejuense</name>
    <dbReference type="NCBI Taxonomy" id="1344949"/>
    <lineage>
        <taxon>Bacteria</taxon>
        <taxon>Pseudomonadati</taxon>
        <taxon>Pseudomonadota</taxon>
        <taxon>Betaproteobacteria</taxon>
        <taxon>Burkholderiales</taxon>
        <taxon>Oxalobacteraceae</taxon>
        <taxon>Undibacterium</taxon>
    </lineage>
</organism>
<evidence type="ECO:0000256" key="3">
    <source>
        <dbReference type="ARBA" id="ARBA00022806"/>
    </source>
</evidence>
<dbReference type="SUPFAM" id="SSF52540">
    <property type="entry name" value="P-loop containing nucleoside triphosphate hydrolases"/>
    <property type="match status" value="1"/>
</dbReference>
<feature type="domain" description="UvrD-like helicase ATP-binding" evidence="11">
    <location>
        <begin position="14"/>
        <end position="313"/>
    </location>
</feature>
<feature type="binding site" evidence="10">
    <location>
        <begin position="35"/>
        <end position="42"/>
    </location>
    <ligand>
        <name>ATP</name>
        <dbReference type="ChEBI" id="CHEBI:30616"/>
    </ligand>
</feature>